<reference evidence="3 4" key="1">
    <citation type="journal article" date="2021" name="Elife">
        <title>Chloroplast acquisition without the gene transfer in kleptoplastic sea slugs, Plakobranchus ocellatus.</title>
        <authorList>
            <person name="Maeda T."/>
            <person name="Takahashi S."/>
            <person name="Yoshida T."/>
            <person name="Shimamura S."/>
            <person name="Takaki Y."/>
            <person name="Nagai Y."/>
            <person name="Toyoda A."/>
            <person name="Suzuki Y."/>
            <person name="Arimoto A."/>
            <person name="Ishii H."/>
            <person name="Satoh N."/>
            <person name="Nishiyama T."/>
            <person name="Hasebe M."/>
            <person name="Maruyama T."/>
            <person name="Minagawa J."/>
            <person name="Obokata J."/>
            <person name="Shigenobu S."/>
        </authorList>
    </citation>
    <scope>NUCLEOTIDE SEQUENCE [LARGE SCALE GENOMIC DNA]</scope>
</reference>
<feature type="compositionally biased region" description="Acidic residues" evidence="1">
    <location>
        <begin position="104"/>
        <end position="136"/>
    </location>
</feature>
<dbReference type="Proteomes" id="UP000735302">
    <property type="component" value="Unassembled WGS sequence"/>
</dbReference>
<evidence type="ECO:0000313" key="4">
    <source>
        <dbReference type="Proteomes" id="UP000735302"/>
    </source>
</evidence>
<evidence type="ECO:0000256" key="2">
    <source>
        <dbReference type="SAM" id="Phobius"/>
    </source>
</evidence>
<feature type="region of interest" description="Disordered" evidence="1">
    <location>
        <begin position="1"/>
        <end position="30"/>
    </location>
</feature>
<evidence type="ECO:0000313" key="3">
    <source>
        <dbReference type="EMBL" id="GFO23493.1"/>
    </source>
</evidence>
<evidence type="ECO:0000256" key="1">
    <source>
        <dbReference type="SAM" id="MobiDB-lite"/>
    </source>
</evidence>
<name>A0AAV4BWC0_9GAST</name>
<comment type="caution">
    <text evidence="3">The sequence shown here is derived from an EMBL/GenBank/DDBJ whole genome shotgun (WGS) entry which is preliminary data.</text>
</comment>
<keyword evidence="4" id="KW-1185">Reference proteome</keyword>
<sequence length="174" mass="19428">MEENKIAPSCDDPAPKTQRAIARPRARPNRCDPPCAWAGSTVVTFDAHRCLTRTESLFITTETSTMRTLKNFEREGGGMVAFRVMFMGMMITALMMITGDYGYDDNDDSDEDNDDDNDGDDDDDADDEDNDDDDDHDGGGGDGNDDVDDGDDDHDDDDDDDEDNNMLKMTIRRF</sequence>
<keyword evidence="2" id="KW-1133">Transmembrane helix</keyword>
<dbReference type="EMBL" id="BLXT01005511">
    <property type="protein sequence ID" value="GFO23493.1"/>
    <property type="molecule type" value="Genomic_DNA"/>
</dbReference>
<accession>A0AAV4BWC0</accession>
<feature type="transmembrane region" description="Helical" evidence="2">
    <location>
        <begin position="80"/>
        <end position="99"/>
    </location>
</feature>
<gene>
    <name evidence="3" type="ORF">PoB_004999800</name>
</gene>
<feature type="compositionally biased region" description="Acidic residues" evidence="1">
    <location>
        <begin position="143"/>
        <end position="164"/>
    </location>
</feature>
<organism evidence="3 4">
    <name type="scientific">Plakobranchus ocellatus</name>
    <dbReference type="NCBI Taxonomy" id="259542"/>
    <lineage>
        <taxon>Eukaryota</taxon>
        <taxon>Metazoa</taxon>
        <taxon>Spiralia</taxon>
        <taxon>Lophotrochozoa</taxon>
        <taxon>Mollusca</taxon>
        <taxon>Gastropoda</taxon>
        <taxon>Heterobranchia</taxon>
        <taxon>Euthyneura</taxon>
        <taxon>Panpulmonata</taxon>
        <taxon>Sacoglossa</taxon>
        <taxon>Placobranchoidea</taxon>
        <taxon>Plakobranchidae</taxon>
        <taxon>Plakobranchus</taxon>
    </lineage>
</organism>
<keyword evidence="2" id="KW-0472">Membrane</keyword>
<feature type="region of interest" description="Disordered" evidence="1">
    <location>
        <begin position="104"/>
        <end position="174"/>
    </location>
</feature>
<protein>
    <submittedName>
        <fullName evidence="3">Uncharacterized protein</fullName>
    </submittedName>
</protein>
<dbReference type="AlphaFoldDB" id="A0AAV4BWC0"/>
<keyword evidence="2" id="KW-0812">Transmembrane</keyword>
<proteinExistence type="predicted"/>